<dbReference type="AlphaFoldDB" id="A0A0C2WGT8"/>
<dbReference type="GO" id="GO:0004540">
    <property type="term" value="F:RNA nuclease activity"/>
    <property type="evidence" value="ECO:0007669"/>
    <property type="project" value="UniProtKB-ARBA"/>
</dbReference>
<dbReference type="InterPro" id="IPR029060">
    <property type="entry name" value="PIN-like_dom_sf"/>
</dbReference>
<accession>A0A0C2WGT8</accession>
<reference evidence="3 4" key="1">
    <citation type="submission" date="2014-04" db="EMBL/GenBank/DDBJ databases">
        <authorList>
            <consortium name="DOE Joint Genome Institute"/>
            <person name="Kuo A."/>
            <person name="Zuccaro A."/>
            <person name="Kohler A."/>
            <person name="Nagy L.G."/>
            <person name="Floudas D."/>
            <person name="Copeland A."/>
            <person name="Barry K.W."/>
            <person name="Cichocki N."/>
            <person name="Veneault-Fourrey C."/>
            <person name="LaButti K."/>
            <person name="Lindquist E.A."/>
            <person name="Lipzen A."/>
            <person name="Lundell T."/>
            <person name="Morin E."/>
            <person name="Murat C."/>
            <person name="Sun H."/>
            <person name="Tunlid A."/>
            <person name="Henrissat B."/>
            <person name="Grigoriev I.V."/>
            <person name="Hibbett D.S."/>
            <person name="Martin F."/>
            <person name="Nordberg H.P."/>
            <person name="Cantor M.N."/>
            <person name="Hua S.X."/>
        </authorList>
    </citation>
    <scope>NUCLEOTIDE SEQUENCE [LARGE SCALE GENOMIC DNA]</scope>
    <source>
        <strain evidence="3 4">MAFF 305830</strain>
    </source>
</reference>
<dbReference type="InterPro" id="IPR002716">
    <property type="entry name" value="PIN_dom"/>
</dbReference>
<dbReference type="SMART" id="SM00670">
    <property type="entry name" value="PINc"/>
    <property type="match status" value="1"/>
</dbReference>
<dbReference type="GO" id="GO:0005634">
    <property type="term" value="C:nucleus"/>
    <property type="evidence" value="ECO:0007669"/>
    <property type="project" value="TreeGrafter"/>
</dbReference>
<feature type="region of interest" description="Disordered" evidence="1">
    <location>
        <begin position="313"/>
        <end position="332"/>
    </location>
</feature>
<dbReference type="HOGENOM" id="CLU_735918_0_0_1"/>
<evidence type="ECO:0000313" key="3">
    <source>
        <dbReference type="EMBL" id="KIM25588.1"/>
    </source>
</evidence>
<dbReference type="InterPro" id="IPR052626">
    <property type="entry name" value="SWT1_Regulator"/>
</dbReference>
<dbReference type="PANTHER" id="PTHR16161:SF0">
    <property type="entry name" value="TRANSCRIPTIONAL PROTEIN SWT1"/>
    <property type="match status" value="1"/>
</dbReference>
<reference evidence="4" key="2">
    <citation type="submission" date="2015-01" db="EMBL/GenBank/DDBJ databases">
        <title>Evolutionary Origins and Diversification of the Mycorrhizal Mutualists.</title>
        <authorList>
            <consortium name="DOE Joint Genome Institute"/>
            <consortium name="Mycorrhizal Genomics Consortium"/>
            <person name="Kohler A."/>
            <person name="Kuo A."/>
            <person name="Nagy L.G."/>
            <person name="Floudas D."/>
            <person name="Copeland A."/>
            <person name="Barry K.W."/>
            <person name="Cichocki N."/>
            <person name="Veneault-Fourrey C."/>
            <person name="LaButti K."/>
            <person name="Lindquist E.A."/>
            <person name="Lipzen A."/>
            <person name="Lundell T."/>
            <person name="Morin E."/>
            <person name="Murat C."/>
            <person name="Riley R."/>
            <person name="Ohm R."/>
            <person name="Sun H."/>
            <person name="Tunlid A."/>
            <person name="Henrissat B."/>
            <person name="Grigoriev I.V."/>
            <person name="Hibbett D.S."/>
            <person name="Martin F."/>
        </authorList>
    </citation>
    <scope>NUCLEOTIDE SEQUENCE [LARGE SCALE GENOMIC DNA]</scope>
    <source>
        <strain evidence="4">MAFF 305830</strain>
    </source>
</reference>
<dbReference type="OrthoDB" id="2017974at2759"/>
<evidence type="ECO:0000259" key="2">
    <source>
        <dbReference type="SMART" id="SM00670"/>
    </source>
</evidence>
<gene>
    <name evidence="3" type="ORF">M408DRAFT_331128</name>
</gene>
<evidence type="ECO:0000313" key="4">
    <source>
        <dbReference type="Proteomes" id="UP000054097"/>
    </source>
</evidence>
<dbReference type="CDD" id="cd18727">
    <property type="entry name" value="PIN_Swt1-like"/>
    <property type="match status" value="1"/>
</dbReference>
<dbReference type="PANTHER" id="PTHR16161">
    <property type="entry name" value="TRANSCRIPTIONAL PROTEIN SWT1"/>
    <property type="match status" value="1"/>
</dbReference>
<dbReference type="Proteomes" id="UP000054097">
    <property type="component" value="Unassembled WGS sequence"/>
</dbReference>
<feature type="compositionally biased region" description="Basic and acidic residues" evidence="1">
    <location>
        <begin position="313"/>
        <end position="322"/>
    </location>
</feature>
<dbReference type="SUPFAM" id="SSF88723">
    <property type="entry name" value="PIN domain-like"/>
    <property type="match status" value="1"/>
</dbReference>
<feature type="domain" description="PIN" evidence="2">
    <location>
        <begin position="61"/>
        <end position="194"/>
    </location>
</feature>
<dbReference type="Pfam" id="PF13638">
    <property type="entry name" value="PIN_4"/>
    <property type="match status" value="1"/>
</dbReference>
<dbReference type="Gene3D" id="3.40.50.1010">
    <property type="entry name" value="5'-nuclease"/>
    <property type="match status" value="1"/>
</dbReference>
<evidence type="ECO:0000256" key="1">
    <source>
        <dbReference type="SAM" id="MobiDB-lite"/>
    </source>
</evidence>
<organism evidence="3 4">
    <name type="scientific">Serendipita vermifera MAFF 305830</name>
    <dbReference type="NCBI Taxonomy" id="933852"/>
    <lineage>
        <taxon>Eukaryota</taxon>
        <taxon>Fungi</taxon>
        <taxon>Dikarya</taxon>
        <taxon>Basidiomycota</taxon>
        <taxon>Agaricomycotina</taxon>
        <taxon>Agaricomycetes</taxon>
        <taxon>Sebacinales</taxon>
        <taxon>Serendipitaceae</taxon>
        <taxon>Serendipita</taxon>
    </lineage>
</organism>
<sequence length="458" mass="50743">MRQAPQWSSNRGDTALRDDLMEIDEILNDVTSLRASSWQAPGVETNLQIDDTRLLASDVQIFIVLDSNVLISFLALVRELLASISRQTVKMALCLPNVVVAELNFLKERNPNPNTRALAQAANVWLLATVRNRNGLLRGQQKHEGLEQLETDRSHNIRRVNDDQIIDYCQYLLNAHRQGQGAVCLLSNDQNCCLKAELSGIITISPKAGTTAESIISTILRKMQNIGTHTPVSPTHIPYTTGTTNGLSHGSSSTQYSVATRSERSADGLMDLDDDENLISTSVSHPLSHLHSQLIDHLSQILPHLAYDAALQEEARRKEDKNSPQPKAKPSALYTSIHAPKGGATDASHHAFIMPTQEEVQSWKPLDCIHFALEFPPSGDTNPTARKRSQRPPSITRLKLFLLVYGQPGARRGKDWSVGDWKSSLEELEQVATFCNWESVQQCVIICRSQLSTSGLQV</sequence>
<dbReference type="EMBL" id="KN824313">
    <property type="protein sequence ID" value="KIM25588.1"/>
    <property type="molecule type" value="Genomic_DNA"/>
</dbReference>
<proteinExistence type="predicted"/>
<name>A0A0C2WGT8_SERVB</name>
<protein>
    <recommendedName>
        <fullName evidence="2">PIN domain-containing protein</fullName>
    </recommendedName>
</protein>
<keyword evidence="4" id="KW-1185">Reference proteome</keyword>